<evidence type="ECO:0000256" key="3">
    <source>
        <dbReference type="ARBA" id="ARBA00022729"/>
    </source>
</evidence>
<keyword evidence="5" id="KW-0132">Cell division</keyword>
<comment type="caution">
    <text evidence="7">The sequence shown here is derived from an EMBL/GenBank/DDBJ whole genome shotgun (WGS) entry which is preliminary data.</text>
</comment>
<gene>
    <name evidence="5 7" type="primary">tolB</name>
    <name evidence="7" type="ORF">CFE62_001735</name>
</gene>
<proteinExistence type="inferred from homology"/>
<dbReference type="InterPro" id="IPR011042">
    <property type="entry name" value="6-blade_b-propeller_TolB-like"/>
</dbReference>
<dbReference type="EMBL" id="NMOS02000003">
    <property type="protein sequence ID" value="RDH40878.1"/>
    <property type="molecule type" value="Genomic_DNA"/>
</dbReference>
<evidence type="ECO:0000256" key="4">
    <source>
        <dbReference type="ARBA" id="ARBA00022764"/>
    </source>
</evidence>
<evidence type="ECO:0000256" key="2">
    <source>
        <dbReference type="ARBA" id="ARBA00009820"/>
    </source>
</evidence>
<evidence type="ECO:0000313" key="7">
    <source>
        <dbReference type="EMBL" id="RDH40878.1"/>
    </source>
</evidence>
<dbReference type="GO" id="GO:0042597">
    <property type="term" value="C:periplasmic space"/>
    <property type="evidence" value="ECO:0007669"/>
    <property type="project" value="UniProtKB-SubCell"/>
</dbReference>
<sequence>MSYLQLIKNKARRKKNRLMSVYFLAISSLLGCSFAWAALNLELTQGVANQLPIAVVPFSVEDDLGKKNNISGVINNDLSHSGLFKVLTPKSNTLLPAYTLDKVSVAYWRAQHIDDVVFGKLQALGQGRYRAYFTLVNVAQGRKQILAQHEFTVTSQQLRGLAHHISDLIYEKLTGIKGVFSTKIAYILVTHQHNKRVYSLQVADMDGYNAKPLLTSMQPIMSPAWSHDGRRIAYVSFEKVMPRIYIQNINSGQRQLVSDYKGINGAPAWSPDDKMLALALSKDSATPKIYLMDLASKSLRQVSFGSSIDTEPTWSVDGRFLLFTSDRGGGPQIYQLDRRNSRLQRITFAGSYNARASFSPDGKMIVVLNREQGMYNIAVQDLDDDSLLIITHSGYDASPSFAPNGQMVLYESKPNLRGLLGMASIDGRINCRLPTPEGDVQDPIWSPFLSS</sequence>
<reference evidence="7 8" key="2">
    <citation type="journal article" date="2018" name="J. Invertebr. Pathol.">
        <title>'Candidatus Aquirickettsiella gammari' (Gammaproteobacteria: Legionellales: Coxiellaceae): A bacterial pathogen of the freshwater crustacean Gammarus fossarum (Malacostraca: Amphipoda).</title>
        <authorList>
            <person name="Bojko J."/>
            <person name="Dunn A.M."/>
            <person name="Stebbing P.D."/>
            <person name="van Aerle R."/>
            <person name="Bacela-Spychalska K."/>
            <person name="Bean T.P."/>
            <person name="Urrutia A."/>
            <person name="Stentiford G.D."/>
        </authorList>
    </citation>
    <scope>NUCLEOTIDE SEQUENCE [LARGE SCALE GENOMIC DNA]</scope>
    <source>
        <strain evidence="7">RA15029</strain>
    </source>
</reference>
<comment type="subunit">
    <text evidence="5">The Tol-Pal system is composed of five core proteins: the inner membrane proteins TolA, TolQ and TolR, the periplasmic protein TolB and the outer membrane protein Pal. They form a network linking the inner and outer membranes and the peptidoglycan layer.</text>
</comment>
<comment type="subcellular location">
    <subcellularLocation>
        <location evidence="1 5">Periplasm</location>
    </subcellularLocation>
</comment>
<dbReference type="Proteomes" id="UP000226429">
    <property type="component" value="Unassembled WGS sequence"/>
</dbReference>
<reference evidence="7 8" key="1">
    <citation type="journal article" date="2017" name="Int. J. Syst. Evol. Microbiol.">
        <title>Aquarickettsiella crustaci n. gen. n. sp. (Gammaproteobacteria: Legionellales: Coxiellaceae); a bacterial pathogen of the freshwater crustacean: Gammarus fossarum (Malacostraca: Amphipoda).</title>
        <authorList>
            <person name="Bojko J."/>
            <person name="Dunn A.M."/>
            <person name="Stebbing P.D."/>
            <person name="Van Aerle R."/>
            <person name="Bacela-Spychalska K."/>
            <person name="Bean T.P."/>
            <person name="Stentiford G.D."/>
        </authorList>
    </citation>
    <scope>NUCLEOTIDE SEQUENCE [LARGE SCALE GENOMIC DNA]</scope>
    <source>
        <strain evidence="7">RA15029</strain>
    </source>
</reference>
<evidence type="ECO:0000256" key="1">
    <source>
        <dbReference type="ARBA" id="ARBA00004418"/>
    </source>
</evidence>
<dbReference type="HAMAP" id="MF_00671">
    <property type="entry name" value="TolB"/>
    <property type="match status" value="1"/>
</dbReference>
<dbReference type="InterPro" id="IPR007195">
    <property type="entry name" value="TolB_N"/>
</dbReference>
<keyword evidence="5" id="KW-0131">Cell cycle</keyword>
<dbReference type="SUPFAM" id="SSF52964">
    <property type="entry name" value="TolB, N-terminal domain"/>
    <property type="match status" value="1"/>
</dbReference>
<organism evidence="7 8">
    <name type="scientific">Candidatus Aquirickettsiella gammari</name>
    <dbReference type="NCBI Taxonomy" id="2016198"/>
    <lineage>
        <taxon>Bacteria</taxon>
        <taxon>Pseudomonadati</taxon>
        <taxon>Pseudomonadota</taxon>
        <taxon>Gammaproteobacteria</taxon>
        <taxon>Legionellales</taxon>
        <taxon>Coxiellaceae</taxon>
        <taxon>Candidatus Aquirickettsiella</taxon>
    </lineage>
</organism>
<dbReference type="Gene3D" id="2.120.10.30">
    <property type="entry name" value="TolB, C-terminal domain"/>
    <property type="match status" value="1"/>
</dbReference>
<dbReference type="SUPFAM" id="SSF69304">
    <property type="entry name" value="Tricorn protease N-terminal domain"/>
    <property type="match status" value="1"/>
</dbReference>
<dbReference type="NCBIfam" id="TIGR02800">
    <property type="entry name" value="propeller_TolB"/>
    <property type="match status" value="1"/>
</dbReference>
<protein>
    <recommendedName>
        <fullName evidence="5">Tol-Pal system protein TolB</fullName>
    </recommendedName>
</protein>
<dbReference type="InterPro" id="IPR014167">
    <property type="entry name" value="Tol-Pal_TolB"/>
</dbReference>
<comment type="function">
    <text evidence="5">Part of the Tol-Pal system, which plays a role in outer membrane invagination during cell division and is important for maintaining outer membrane integrity.</text>
</comment>
<dbReference type="InterPro" id="IPR011659">
    <property type="entry name" value="WD40"/>
</dbReference>
<dbReference type="AlphaFoldDB" id="A0A370CJ47"/>
<dbReference type="GO" id="GO:0051301">
    <property type="term" value="P:cell division"/>
    <property type="evidence" value="ECO:0007669"/>
    <property type="project" value="UniProtKB-UniRule"/>
</dbReference>
<dbReference type="GO" id="GO:0017038">
    <property type="term" value="P:protein import"/>
    <property type="evidence" value="ECO:0007669"/>
    <property type="project" value="InterPro"/>
</dbReference>
<accession>A0A370CJ47</accession>
<evidence type="ECO:0000259" key="6">
    <source>
        <dbReference type="Pfam" id="PF04052"/>
    </source>
</evidence>
<dbReference type="Pfam" id="PF07676">
    <property type="entry name" value="PD40"/>
    <property type="match status" value="5"/>
</dbReference>
<dbReference type="PANTHER" id="PTHR36842">
    <property type="entry name" value="PROTEIN TOLB HOMOLOG"/>
    <property type="match status" value="1"/>
</dbReference>
<name>A0A370CJ47_9COXI</name>
<comment type="similarity">
    <text evidence="2 5">Belongs to the TolB family.</text>
</comment>
<keyword evidence="4 5" id="KW-0574">Periplasm</keyword>
<dbReference type="Pfam" id="PF04052">
    <property type="entry name" value="TolB_N"/>
    <property type="match status" value="1"/>
</dbReference>
<feature type="domain" description="TolB N-terminal" evidence="6">
    <location>
        <begin position="39"/>
        <end position="143"/>
    </location>
</feature>
<keyword evidence="8" id="KW-1185">Reference proteome</keyword>
<keyword evidence="3 5" id="KW-0732">Signal</keyword>
<dbReference type="Gene3D" id="3.40.50.10070">
    <property type="entry name" value="TolB, N-terminal domain"/>
    <property type="match status" value="1"/>
</dbReference>
<evidence type="ECO:0000313" key="8">
    <source>
        <dbReference type="Proteomes" id="UP000226429"/>
    </source>
</evidence>
<dbReference type="PANTHER" id="PTHR36842:SF1">
    <property type="entry name" value="PROTEIN TOLB"/>
    <property type="match status" value="1"/>
</dbReference>
<evidence type="ECO:0000256" key="5">
    <source>
        <dbReference type="HAMAP-Rule" id="MF_00671"/>
    </source>
</evidence>